<protein>
    <submittedName>
        <fullName evidence="4">Uncharacterized protein</fullName>
    </submittedName>
</protein>
<proteinExistence type="inferred from homology"/>
<dbReference type="InterPro" id="IPR015422">
    <property type="entry name" value="PyrdxlP-dep_Trfase_small"/>
</dbReference>
<evidence type="ECO:0000256" key="1">
    <source>
        <dbReference type="ARBA" id="ARBA00008954"/>
    </source>
</evidence>
<organism evidence="4 5">
    <name type="scientific">Stephanodiscus triporus</name>
    <dbReference type="NCBI Taxonomy" id="2934178"/>
    <lineage>
        <taxon>Eukaryota</taxon>
        <taxon>Sar</taxon>
        <taxon>Stramenopiles</taxon>
        <taxon>Ochrophyta</taxon>
        <taxon>Bacillariophyta</taxon>
        <taxon>Coscinodiscophyceae</taxon>
        <taxon>Thalassiosirophycidae</taxon>
        <taxon>Stephanodiscales</taxon>
        <taxon>Stephanodiscaceae</taxon>
        <taxon>Stephanodiscus</taxon>
    </lineage>
</organism>
<dbReference type="Pfam" id="PF00202">
    <property type="entry name" value="Aminotran_3"/>
    <property type="match status" value="1"/>
</dbReference>
<reference evidence="4 5" key="1">
    <citation type="submission" date="2024-10" db="EMBL/GenBank/DDBJ databases">
        <title>Updated reference genomes for cyclostephanoid diatoms.</title>
        <authorList>
            <person name="Roberts W.R."/>
            <person name="Alverson A.J."/>
        </authorList>
    </citation>
    <scope>NUCLEOTIDE SEQUENCE [LARGE SCALE GENOMIC DNA]</scope>
    <source>
        <strain evidence="4 5">AJA276-08</strain>
    </source>
</reference>
<keyword evidence="2 3" id="KW-0663">Pyridoxal phosphate</keyword>
<gene>
    <name evidence="4" type="ORF">ACHAW5_004814</name>
</gene>
<dbReference type="SUPFAM" id="SSF53383">
    <property type="entry name" value="PLP-dependent transferases"/>
    <property type="match status" value="1"/>
</dbReference>
<comment type="similarity">
    <text evidence="1 3">Belongs to the class-III pyridoxal-phosphate-dependent aminotransferase family.</text>
</comment>
<dbReference type="PANTHER" id="PTHR45688">
    <property type="match status" value="1"/>
</dbReference>
<evidence type="ECO:0000313" key="5">
    <source>
        <dbReference type="Proteomes" id="UP001530315"/>
    </source>
</evidence>
<keyword evidence="5" id="KW-1185">Reference proteome</keyword>
<evidence type="ECO:0000256" key="2">
    <source>
        <dbReference type="ARBA" id="ARBA00022898"/>
    </source>
</evidence>
<dbReference type="InterPro" id="IPR005814">
    <property type="entry name" value="Aminotrans_3"/>
</dbReference>
<comment type="caution">
    <text evidence="4">The sequence shown here is derived from an EMBL/GenBank/DDBJ whole genome shotgun (WGS) entry which is preliminary data.</text>
</comment>
<dbReference type="AlphaFoldDB" id="A0ABD3PPZ2"/>
<accession>A0ABD3PPZ2</accession>
<dbReference type="Gene3D" id="3.90.1150.10">
    <property type="entry name" value="Aspartate Aminotransferase, domain 1"/>
    <property type="match status" value="1"/>
</dbReference>
<dbReference type="EMBL" id="JALLAZ020000653">
    <property type="protein sequence ID" value="KAL3790195.1"/>
    <property type="molecule type" value="Genomic_DNA"/>
</dbReference>
<dbReference type="Proteomes" id="UP001530315">
    <property type="component" value="Unassembled WGS sequence"/>
</dbReference>
<evidence type="ECO:0000313" key="4">
    <source>
        <dbReference type="EMBL" id="KAL3790195.1"/>
    </source>
</evidence>
<sequence>MSEVPPSSFTSMLAFFSTALAWRSAKLAATRTSKSSDKVRTLHFRADSPPSSLTESFSLLPEEVDGLRSKYMSNACSVSYKNTGPLHFSHGYKARLVDINGIEYLDTRNNVAHCGHGHPEIASAITYQVSMLQTNTRYLHPHASLLAKKLSDLLPGSLERVFFVNSGSEANDLALRLARAYRMQHSGQNGATSDERKDYTIVIDHGYHGHTLSTLDVSPYKHRQGKEIEKCPSHVRIVPCPDIYRGIHSVNRSLPQKNNEPSHSKENHYCESEIEAANKYASYVELECEKNPVSAFLIEGGMSVAGVILPPKSYLRRCIDAVHKAGGLYIADEIQTGFGRLGKCMWAFQYSSGNDGDIFDEIIPDIVTVGKPFGNGQPLAAVVTTPRIASAFESLGVEYFNTFAGSPVACAAGLAMLHVLSSENLQANANAVGSYLLEMISELHSRSEWIGDIRGSGLFIGVELVRDQHTLEPATEETSFICSILKQKYKVLTSVDGAHENVIVIKPPLVFSREDAALFVSCFEEALLVDLPSMKDLVGNFGRTPT</sequence>
<evidence type="ECO:0000256" key="3">
    <source>
        <dbReference type="RuleBase" id="RU003560"/>
    </source>
</evidence>
<dbReference type="CDD" id="cd00610">
    <property type="entry name" value="OAT_like"/>
    <property type="match status" value="1"/>
</dbReference>
<dbReference type="PANTHER" id="PTHR45688:SF13">
    <property type="entry name" value="ALANINE--GLYOXYLATE AMINOTRANSFERASE 2-LIKE"/>
    <property type="match status" value="1"/>
</dbReference>
<dbReference type="InterPro" id="IPR015421">
    <property type="entry name" value="PyrdxlP-dep_Trfase_major"/>
</dbReference>
<dbReference type="Gene3D" id="3.40.640.10">
    <property type="entry name" value="Type I PLP-dependent aspartate aminotransferase-like (Major domain)"/>
    <property type="match status" value="1"/>
</dbReference>
<dbReference type="InterPro" id="IPR015424">
    <property type="entry name" value="PyrdxlP-dep_Trfase"/>
</dbReference>
<name>A0ABD3PPZ2_9STRA</name>